<protein>
    <recommendedName>
        <fullName evidence="3">DUF4442 domain-containing protein</fullName>
    </recommendedName>
</protein>
<evidence type="ECO:0000313" key="2">
    <source>
        <dbReference type="Proteomes" id="UP001156601"/>
    </source>
</evidence>
<evidence type="ECO:0008006" key="3">
    <source>
        <dbReference type="Google" id="ProtNLM"/>
    </source>
</evidence>
<accession>A0AA37T5I3</accession>
<gene>
    <name evidence="1" type="ORF">GCM10007852_34410</name>
</gene>
<dbReference type="Gene3D" id="3.10.129.10">
    <property type="entry name" value="Hotdog Thioesterase"/>
    <property type="match status" value="1"/>
</dbReference>
<dbReference type="RefSeq" id="WP_284218946.1">
    <property type="nucleotide sequence ID" value="NZ_BSOT01000011.1"/>
</dbReference>
<dbReference type="Proteomes" id="UP001156601">
    <property type="component" value="Unassembled WGS sequence"/>
</dbReference>
<dbReference type="InterPro" id="IPR029069">
    <property type="entry name" value="HotDog_dom_sf"/>
</dbReference>
<dbReference type="CDD" id="cd03443">
    <property type="entry name" value="PaaI_thioesterase"/>
    <property type="match status" value="1"/>
</dbReference>
<keyword evidence="2" id="KW-1185">Reference proteome</keyword>
<reference evidence="1" key="1">
    <citation type="journal article" date="2014" name="Int. J. Syst. Evol. Microbiol.">
        <title>Complete genome sequence of Corynebacterium casei LMG S-19264T (=DSM 44701T), isolated from a smear-ripened cheese.</title>
        <authorList>
            <consortium name="US DOE Joint Genome Institute (JGI-PGF)"/>
            <person name="Walter F."/>
            <person name="Albersmeier A."/>
            <person name="Kalinowski J."/>
            <person name="Ruckert C."/>
        </authorList>
    </citation>
    <scope>NUCLEOTIDE SEQUENCE</scope>
    <source>
        <strain evidence="1">NBRC 110023</strain>
    </source>
</reference>
<dbReference type="EMBL" id="BSOT01000011">
    <property type="protein sequence ID" value="GLR72533.1"/>
    <property type="molecule type" value="Genomic_DNA"/>
</dbReference>
<comment type="caution">
    <text evidence="1">The sequence shown here is derived from an EMBL/GenBank/DDBJ whole genome shotgun (WGS) entry which is preliminary data.</text>
</comment>
<dbReference type="InterPro" id="IPR027961">
    <property type="entry name" value="DUF4442"/>
</dbReference>
<dbReference type="Pfam" id="PF14539">
    <property type="entry name" value="DUF4442"/>
    <property type="match status" value="1"/>
</dbReference>
<proteinExistence type="predicted"/>
<evidence type="ECO:0000313" key="1">
    <source>
        <dbReference type="EMBL" id="GLR72533.1"/>
    </source>
</evidence>
<sequence length="163" mass="18310">MAKTNPLRKFAEKALSYPDFIALRLLTFMFRFKVKLVGTAGVTILETDLKRVVFFQKNRTKVQNHIGGIHAAAMALLAESATGFVVGVNLPGDKLPLIKSMNLKYVKRSQGDMQAEAWLSDEQIHKMQNEEKGDVMVAVKVTDESGQEPIICEMNWAWITRAK</sequence>
<organism evidence="1 2">
    <name type="scientific">Agaribacter marinus</name>
    <dbReference type="NCBI Taxonomy" id="1431249"/>
    <lineage>
        <taxon>Bacteria</taxon>
        <taxon>Pseudomonadati</taxon>
        <taxon>Pseudomonadota</taxon>
        <taxon>Gammaproteobacteria</taxon>
        <taxon>Alteromonadales</taxon>
        <taxon>Alteromonadaceae</taxon>
        <taxon>Agaribacter</taxon>
    </lineage>
</organism>
<dbReference type="SUPFAM" id="SSF54637">
    <property type="entry name" value="Thioesterase/thiol ester dehydrase-isomerase"/>
    <property type="match status" value="1"/>
</dbReference>
<reference evidence="1" key="2">
    <citation type="submission" date="2023-01" db="EMBL/GenBank/DDBJ databases">
        <title>Draft genome sequence of Agaribacter marinus strain NBRC 110023.</title>
        <authorList>
            <person name="Sun Q."/>
            <person name="Mori K."/>
        </authorList>
    </citation>
    <scope>NUCLEOTIDE SEQUENCE</scope>
    <source>
        <strain evidence="1">NBRC 110023</strain>
    </source>
</reference>
<dbReference type="AlphaFoldDB" id="A0AA37T5I3"/>
<name>A0AA37T5I3_9ALTE</name>